<dbReference type="RefSeq" id="WP_344171897.1">
    <property type="nucleotide sequence ID" value="NZ_BAAARY010000008.1"/>
</dbReference>
<dbReference type="EMBL" id="BAAARY010000008">
    <property type="protein sequence ID" value="GAA2523257.1"/>
    <property type="molecule type" value="Genomic_DNA"/>
</dbReference>
<dbReference type="SUPFAM" id="SSF54637">
    <property type="entry name" value="Thioesterase/thiol ester dehydrase-isomerase"/>
    <property type="match status" value="1"/>
</dbReference>
<gene>
    <name evidence="3" type="ORF">GCM10010201_21960</name>
</gene>
<evidence type="ECO:0000259" key="2">
    <source>
        <dbReference type="Pfam" id="PF22636"/>
    </source>
</evidence>
<dbReference type="Pfam" id="PF22636">
    <property type="entry name" value="FlK"/>
    <property type="match status" value="1"/>
</dbReference>
<protein>
    <recommendedName>
        <fullName evidence="2">Fluoroacetyl-CoA-specific thioesterase-like domain-containing protein</fullName>
    </recommendedName>
</protein>
<dbReference type="Gene3D" id="3.10.129.10">
    <property type="entry name" value="Hotdog Thioesterase"/>
    <property type="match status" value="1"/>
</dbReference>
<proteinExistence type="predicted"/>
<feature type="region of interest" description="Disordered" evidence="1">
    <location>
        <begin position="1"/>
        <end position="35"/>
    </location>
</feature>
<dbReference type="PANTHER" id="PTHR36934:SF1">
    <property type="entry name" value="THIOESTERASE DOMAIN-CONTAINING PROTEIN"/>
    <property type="match status" value="1"/>
</dbReference>
<dbReference type="InterPro" id="IPR025540">
    <property type="entry name" value="FlK"/>
</dbReference>
<organism evidence="3 4">
    <name type="scientific">Pilimelia columellifera subsp. columellifera</name>
    <dbReference type="NCBI Taxonomy" id="706583"/>
    <lineage>
        <taxon>Bacteria</taxon>
        <taxon>Bacillati</taxon>
        <taxon>Actinomycetota</taxon>
        <taxon>Actinomycetes</taxon>
        <taxon>Micromonosporales</taxon>
        <taxon>Micromonosporaceae</taxon>
        <taxon>Pilimelia</taxon>
    </lineage>
</organism>
<evidence type="ECO:0000313" key="4">
    <source>
        <dbReference type="Proteomes" id="UP001499978"/>
    </source>
</evidence>
<dbReference type="InterPro" id="IPR029069">
    <property type="entry name" value="HotDog_dom_sf"/>
</dbReference>
<reference evidence="4" key="1">
    <citation type="journal article" date="2019" name="Int. J. Syst. Evol. Microbiol.">
        <title>The Global Catalogue of Microorganisms (GCM) 10K type strain sequencing project: providing services to taxonomists for standard genome sequencing and annotation.</title>
        <authorList>
            <consortium name="The Broad Institute Genomics Platform"/>
            <consortium name="The Broad Institute Genome Sequencing Center for Infectious Disease"/>
            <person name="Wu L."/>
            <person name="Ma J."/>
        </authorList>
    </citation>
    <scope>NUCLEOTIDE SEQUENCE [LARGE SCALE GENOMIC DNA]</scope>
    <source>
        <strain evidence="4">JCM 3367</strain>
    </source>
</reference>
<comment type="caution">
    <text evidence="3">The sequence shown here is derived from an EMBL/GenBank/DDBJ whole genome shotgun (WGS) entry which is preliminary data.</text>
</comment>
<evidence type="ECO:0000313" key="3">
    <source>
        <dbReference type="EMBL" id="GAA2523257.1"/>
    </source>
</evidence>
<keyword evidence="4" id="KW-1185">Reference proteome</keyword>
<dbReference type="InterPro" id="IPR054485">
    <property type="entry name" value="FlK-like_dom"/>
</dbReference>
<name>A0ABP6AUC9_9ACTN</name>
<sequence length="162" mass="16583">MDELPSVPADKNADASPADAVRADAGSATKSRDEVPFEVGLNAEVRRRITDGDTAQAIGSGDVPVLGTPQLLALAEAATVAATARRLPSGMTTVGACVHVEHLAPTGVGRTVAAQATLAAVEGRRLIFEVSVTDGPVVVARGHIDRVLVDRQAFVASAADPR</sequence>
<feature type="domain" description="Fluoroacetyl-CoA-specific thioesterase-like" evidence="2">
    <location>
        <begin position="49"/>
        <end position="151"/>
    </location>
</feature>
<accession>A0ABP6AUC9</accession>
<dbReference type="PANTHER" id="PTHR36934">
    <property type="entry name" value="BLR0278 PROTEIN"/>
    <property type="match status" value="1"/>
</dbReference>
<evidence type="ECO:0000256" key="1">
    <source>
        <dbReference type="SAM" id="MobiDB-lite"/>
    </source>
</evidence>
<dbReference type="Proteomes" id="UP001499978">
    <property type="component" value="Unassembled WGS sequence"/>
</dbReference>